<dbReference type="CDD" id="cd01011">
    <property type="entry name" value="nicotinamidase"/>
    <property type="match status" value="1"/>
</dbReference>
<dbReference type="InterPro" id="IPR011992">
    <property type="entry name" value="EF-hand-dom_pair"/>
</dbReference>
<evidence type="ECO:0000313" key="10">
    <source>
        <dbReference type="EMBL" id="ESP00012.1"/>
    </source>
</evidence>
<dbReference type="EC" id="3.5.1.19" evidence="7"/>
<dbReference type="CTD" id="20237651"/>
<dbReference type="OMA" id="YDVPHER"/>
<dbReference type="GO" id="GO:0005509">
    <property type="term" value="F:calcium ion binding"/>
    <property type="evidence" value="ECO:0007669"/>
    <property type="project" value="InterPro"/>
</dbReference>
<sequence length="355" mass="40319">MIEKYLKNNFKDDSGTIREVFQAFDKNGDGYIDHKEFETLLHDVFTHAKYNGTQSSMSNNLVDSLLKVFDEDKDGKINFGEFSKLWKYWLKQILKPVTALIIVDVQNDFINGSLALKHCPAGQDGDCVISPINNMLTEVPFDVVIYSIDWHPSNHISFHDNRTLRPFHLESQECKEDVDLFDTVIFDGPPQTKQVLWPRHCVQESHGAQLHPDLKILEKGYQVYKGTNPEIDSYSAFWDNNKLSQTELCDILVKHSVTDVYVCGLAYDICVGYTATHSTEHGFRTTLIDNASKGVSMDGINQMKQSLIKKGVVIADSYQVKDMVLGTDRALHHGIKAAANFYLARKMYEAKLLNS</sequence>
<gene>
    <name evidence="10" type="ORF">LOTGIDRAFT_158235</name>
</gene>
<evidence type="ECO:0000256" key="3">
    <source>
        <dbReference type="ARBA" id="ARBA00022723"/>
    </source>
</evidence>
<accession>V4B175</accession>
<protein>
    <recommendedName>
        <fullName evidence="7">nicotinamidase</fullName>
        <ecNumber evidence="7">3.5.1.19</ecNumber>
    </recommendedName>
    <alternativeName>
        <fullName evidence="8">Nicotinamide deamidase</fullName>
    </alternativeName>
</protein>
<evidence type="ECO:0000256" key="7">
    <source>
        <dbReference type="ARBA" id="ARBA00039017"/>
    </source>
</evidence>
<dbReference type="Pfam" id="PF00857">
    <property type="entry name" value="Isochorismatase"/>
    <property type="match status" value="1"/>
</dbReference>
<comment type="pathway">
    <text evidence="6">Cofactor biosynthesis; nicotinate biosynthesis; nicotinate from nicotinamide: step 1/1.</text>
</comment>
<dbReference type="PROSITE" id="PS00018">
    <property type="entry name" value="EF_HAND_1"/>
    <property type="match status" value="2"/>
</dbReference>
<comment type="similarity">
    <text evidence="1">Belongs to the isochorismatase family.</text>
</comment>
<proteinExistence type="inferred from homology"/>
<dbReference type="KEGG" id="lgi:LOTGIDRAFT_158235"/>
<dbReference type="Gene3D" id="1.10.238.10">
    <property type="entry name" value="EF-hand"/>
    <property type="match status" value="1"/>
</dbReference>
<dbReference type="InterPro" id="IPR000868">
    <property type="entry name" value="Isochorismatase-like_dom"/>
</dbReference>
<feature type="domain" description="EF-hand" evidence="9">
    <location>
        <begin position="12"/>
        <end position="47"/>
    </location>
</feature>
<dbReference type="HOGENOM" id="CLU_068979_13_1_1"/>
<dbReference type="SUPFAM" id="SSF52499">
    <property type="entry name" value="Isochorismatase-like hydrolases"/>
    <property type="match status" value="1"/>
</dbReference>
<evidence type="ECO:0000256" key="2">
    <source>
        <dbReference type="ARBA" id="ARBA00022642"/>
    </source>
</evidence>
<keyword evidence="5" id="KW-0106">Calcium</keyword>
<dbReference type="Pfam" id="PF13499">
    <property type="entry name" value="EF-hand_7"/>
    <property type="match status" value="1"/>
</dbReference>
<dbReference type="GO" id="GO:0008936">
    <property type="term" value="F:nicotinamidase activity"/>
    <property type="evidence" value="ECO:0007669"/>
    <property type="project" value="UniProtKB-EC"/>
</dbReference>
<dbReference type="InterPro" id="IPR002048">
    <property type="entry name" value="EF_hand_dom"/>
</dbReference>
<dbReference type="InterPro" id="IPR036380">
    <property type="entry name" value="Isochorismatase-like_sf"/>
</dbReference>
<dbReference type="STRING" id="225164.V4B175"/>
<dbReference type="Gene3D" id="3.40.50.850">
    <property type="entry name" value="Isochorismatase-like"/>
    <property type="match status" value="1"/>
</dbReference>
<dbReference type="PANTHER" id="PTHR11080">
    <property type="entry name" value="PYRAZINAMIDASE/NICOTINAMIDASE"/>
    <property type="match status" value="1"/>
</dbReference>
<dbReference type="PANTHER" id="PTHR11080:SF2">
    <property type="entry name" value="LD05707P"/>
    <property type="match status" value="1"/>
</dbReference>
<evidence type="ECO:0000259" key="9">
    <source>
        <dbReference type="PROSITE" id="PS50222"/>
    </source>
</evidence>
<evidence type="ECO:0000256" key="8">
    <source>
        <dbReference type="ARBA" id="ARBA00043224"/>
    </source>
</evidence>
<dbReference type="GO" id="GO:0019363">
    <property type="term" value="P:pyridine nucleotide biosynthetic process"/>
    <property type="evidence" value="ECO:0007669"/>
    <property type="project" value="UniProtKB-KW"/>
</dbReference>
<dbReference type="Proteomes" id="UP000030746">
    <property type="component" value="Unassembled WGS sequence"/>
</dbReference>
<keyword evidence="11" id="KW-1185">Reference proteome</keyword>
<reference evidence="10 11" key="1">
    <citation type="journal article" date="2013" name="Nature">
        <title>Insights into bilaterian evolution from three spiralian genomes.</title>
        <authorList>
            <person name="Simakov O."/>
            <person name="Marletaz F."/>
            <person name="Cho S.J."/>
            <person name="Edsinger-Gonzales E."/>
            <person name="Havlak P."/>
            <person name="Hellsten U."/>
            <person name="Kuo D.H."/>
            <person name="Larsson T."/>
            <person name="Lv J."/>
            <person name="Arendt D."/>
            <person name="Savage R."/>
            <person name="Osoegawa K."/>
            <person name="de Jong P."/>
            <person name="Grimwood J."/>
            <person name="Chapman J.A."/>
            <person name="Shapiro H."/>
            <person name="Aerts A."/>
            <person name="Otillar R.P."/>
            <person name="Terry A.Y."/>
            <person name="Boore J.L."/>
            <person name="Grigoriev I.V."/>
            <person name="Lindberg D.R."/>
            <person name="Seaver E.C."/>
            <person name="Weisblat D.A."/>
            <person name="Putnam N.H."/>
            <person name="Rokhsar D.S."/>
        </authorList>
    </citation>
    <scope>NUCLEOTIDE SEQUENCE [LARGE SCALE GENOMIC DNA]</scope>
</reference>
<organism evidence="10 11">
    <name type="scientific">Lottia gigantea</name>
    <name type="common">Giant owl limpet</name>
    <dbReference type="NCBI Taxonomy" id="225164"/>
    <lineage>
        <taxon>Eukaryota</taxon>
        <taxon>Metazoa</taxon>
        <taxon>Spiralia</taxon>
        <taxon>Lophotrochozoa</taxon>
        <taxon>Mollusca</taxon>
        <taxon>Gastropoda</taxon>
        <taxon>Patellogastropoda</taxon>
        <taxon>Lottioidea</taxon>
        <taxon>Lottiidae</taxon>
        <taxon>Lottia</taxon>
    </lineage>
</organism>
<keyword evidence="2" id="KW-0662">Pyridine nucleotide biosynthesis</keyword>
<dbReference type="OrthoDB" id="167809at2759"/>
<evidence type="ECO:0000313" key="11">
    <source>
        <dbReference type="Proteomes" id="UP000030746"/>
    </source>
</evidence>
<keyword evidence="3" id="KW-0479">Metal-binding</keyword>
<evidence type="ECO:0000256" key="4">
    <source>
        <dbReference type="ARBA" id="ARBA00022801"/>
    </source>
</evidence>
<dbReference type="PROSITE" id="PS50222">
    <property type="entry name" value="EF_HAND_2"/>
    <property type="match status" value="2"/>
</dbReference>
<evidence type="ECO:0000256" key="5">
    <source>
        <dbReference type="ARBA" id="ARBA00022837"/>
    </source>
</evidence>
<dbReference type="AlphaFoldDB" id="V4B175"/>
<feature type="domain" description="EF-hand" evidence="9">
    <location>
        <begin position="57"/>
        <end position="92"/>
    </location>
</feature>
<dbReference type="EMBL" id="KB200869">
    <property type="protein sequence ID" value="ESP00012.1"/>
    <property type="molecule type" value="Genomic_DNA"/>
</dbReference>
<evidence type="ECO:0000256" key="1">
    <source>
        <dbReference type="ARBA" id="ARBA00006336"/>
    </source>
</evidence>
<dbReference type="GeneID" id="20237651"/>
<dbReference type="SMART" id="SM00054">
    <property type="entry name" value="EFh"/>
    <property type="match status" value="2"/>
</dbReference>
<dbReference type="InterPro" id="IPR052347">
    <property type="entry name" value="Isochorismatase_Nicotinamidase"/>
</dbReference>
<name>V4B175_LOTGI</name>
<dbReference type="InterPro" id="IPR018247">
    <property type="entry name" value="EF_Hand_1_Ca_BS"/>
</dbReference>
<evidence type="ECO:0000256" key="6">
    <source>
        <dbReference type="ARBA" id="ARBA00037900"/>
    </source>
</evidence>
<dbReference type="RefSeq" id="XP_009049203.1">
    <property type="nucleotide sequence ID" value="XM_009050955.1"/>
</dbReference>
<dbReference type="SUPFAM" id="SSF47473">
    <property type="entry name" value="EF-hand"/>
    <property type="match status" value="1"/>
</dbReference>
<keyword evidence="4" id="KW-0378">Hydrolase</keyword>